<dbReference type="AlphaFoldDB" id="A0A840RPN2"/>
<reference evidence="1 2" key="1">
    <citation type="submission" date="2020-08" db="EMBL/GenBank/DDBJ databases">
        <title>Genomic Encyclopedia of Type Strains, Phase IV (KMG-IV): sequencing the most valuable type-strain genomes for metagenomic binning, comparative biology and taxonomic classification.</title>
        <authorList>
            <person name="Goeker M."/>
        </authorList>
    </citation>
    <scope>NUCLEOTIDE SEQUENCE [LARGE SCALE GENOMIC DNA]</scope>
    <source>
        <strain evidence="1 2">DSM 23240</strain>
    </source>
</reference>
<accession>A0A840RPN2</accession>
<evidence type="ECO:0000313" key="1">
    <source>
        <dbReference type="EMBL" id="MBB5198581.1"/>
    </source>
</evidence>
<protein>
    <submittedName>
        <fullName evidence="1">Uncharacterized protein</fullName>
    </submittedName>
</protein>
<organism evidence="1 2">
    <name type="scientific">Glaciimonas immobilis</name>
    <dbReference type="NCBI Taxonomy" id="728004"/>
    <lineage>
        <taxon>Bacteria</taxon>
        <taxon>Pseudomonadati</taxon>
        <taxon>Pseudomonadota</taxon>
        <taxon>Betaproteobacteria</taxon>
        <taxon>Burkholderiales</taxon>
        <taxon>Oxalobacteraceae</taxon>
        <taxon>Glaciimonas</taxon>
    </lineage>
</organism>
<proteinExistence type="predicted"/>
<evidence type="ECO:0000313" key="2">
    <source>
        <dbReference type="Proteomes" id="UP000571084"/>
    </source>
</evidence>
<dbReference type="EMBL" id="JACHHQ010000001">
    <property type="protein sequence ID" value="MBB5198581.1"/>
    <property type="molecule type" value="Genomic_DNA"/>
</dbReference>
<keyword evidence="2" id="KW-1185">Reference proteome</keyword>
<comment type="caution">
    <text evidence="1">The sequence shown here is derived from an EMBL/GenBank/DDBJ whole genome shotgun (WGS) entry which is preliminary data.</text>
</comment>
<sequence>MRNKNDFYGTHDADRIEPEALQVFKRFLVVCL</sequence>
<name>A0A840RPN2_9BURK</name>
<dbReference type="Proteomes" id="UP000571084">
    <property type="component" value="Unassembled WGS sequence"/>
</dbReference>
<gene>
    <name evidence="1" type="ORF">HNR39_000391</name>
</gene>